<dbReference type="Proteomes" id="UP000032408">
    <property type="component" value="Chromosome"/>
</dbReference>
<organism evidence="1 2">
    <name type="scientific">Nitrosopumilus adriaticus</name>
    <dbReference type="NCBI Taxonomy" id="1580092"/>
    <lineage>
        <taxon>Archaea</taxon>
        <taxon>Nitrososphaerota</taxon>
        <taxon>Nitrososphaeria</taxon>
        <taxon>Nitrosopumilales</taxon>
        <taxon>Nitrosopumilaceae</taxon>
        <taxon>Nitrosopumilus</taxon>
    </lineage>
</organism>
<gene>
    <name evidence="1" type="ORF">NADRNF5_2129</name>
</gene>
<name>A0A0D5C601_9ARCH</name>
<dbReference type="KEGG" id="nin:NADRNF5_2129"/>
<dbReference type="GeneID" id="24821296"/>
<dbReference type="AlphaFoldDB" id="A0A0D5C601"/>
<evidence type="ECO:0000313" key="2">
    <source>
        <dbReference type="Proteomes" id="UP000032408"/>
    </source>
</evidence>
<evidence type="ECO:0000313" key="1">
    <source>
        <dbReference type="EMBL" id="AJW71802.1"/>
    </source>
</evidence>
<proteinExistence type="predicted"/>
<keyword evidence="2" id="KW-1185">Reference proteome</keyword>
<sequence length="331" mass="38551">MISENKKITFAITFVLVFTISMLIAYEKIVDPSHANDRKREQNLLLNNHMTSQDFFSSDFSDANVVFLIGSSHLGSANVTSINQLVFSETKNSDSPITVYNLAAFGDYPTKRAESMENIISTSPKVIFYQISYRDFQFPYKENKDIIPINFKELIFSKIFSIFINHIPVNPQELLFSVLRPIQDSISPTLEESLITNAKTPFYHYTKFKIKTQEELKSELSPVTEWNNAEIANENYRALKKIIEDAKKSNIKIVIFTSPLHEYYLETLSQKQKKDFSRILNNLEVEYDLKIYNFEDRYHDLDLWGNISHISYHKNVTIYNEDIAKMIIEET</sequence>
<reference evidence="1 2" key="2">
    <citation type="journal article" date="2016" name="ISME J.">
        <title>Physiological and genomic characterization of two novel marine thaumarchaeal strains indicates niche differentiation.</title>
        <authorList>
            <person name="Bayer B."/>
            <person name="Vojvoda J."/>
            <person name="Offre P."/>
            <person name="Alves R.J."/>
            <person name="Elisabeth N.H."/>
            <person name="Garcia J.A."/>
            <person name="Volland J.M."/>
            <person name="Srivastava A."/>
            <person name="Schleper C."/>
            <person name="Herndl G.J."/>
        </authorList>
    </citation>
    <scope>NUCLEOTIDE SEQUENCE [LARGE SCALE GENOMIC DNA]</scope>
    <source>
        <strain evidence="1 2">NF5</strain>
    </source>
</reference>
<dbReference type="EMBL" id="CP011070">
    <property type="protein sequence ID" value="AJW71802.1"/>
    <property type="molecule type" value="Genomic_DNA"/>
</dbReference>
<dbReference type="OrthoDB" id="386359at2157"/>
<dbReference type="HOGENOM" id="CLU_838377_0_0_2"/>
<dbReference type="STRING" id="1580092.NADRNF5_2129"/>
<dbReference type="SUPFAM" id="SSF52266">
    <property type="entry name" value="SGNH hydrolase"/>
    <property type="match status" value="1"/>
</dbReference>
<reference evidence="2" key="1">
    <citation type="submission" date="2015-03" db="EMBL/GenBank/DDBJ databases">
        <title>Characterization of two novel Thaumarchaeota isolated from the Northern Adriatic Sea.</title>
        <authorList>
            <person name="Bayer B."/>
            <person name="Vojvoda J."/>
            <person name="Offre P."/>
            <person name="Srivastava A."/>
            <person name="Elisabeth N."/>
            <person name="Garcia J.A.L."/>
            <person name="Schleper C."/>
            <person name="Herndl G.J."/>
        </authorList>
    </citation>
    <scope>NUCLEOTIDE SEQUENCE [LARGE SCALE GENOMIC DNA]</scope>
    <source>
        <strain evidence="2">NF5</strain>
    </source>
</reference>
<protein>
    <submittedName>
        <fullName evidence="1">Uncharacterized protein</fullName>
    </submittedName>
</protein>
<accession>A0A0D5C601</accession>
<dbReference type="RefSeq" id="WP_048118369.1">
    <property type="nucleotide sequence ID" value="NZ_CP011070.1"/>
</dbReference>